<dbReference type="RefSeq" id="WP_248863959.1">
    <property type="nucleotide sequence ID" value="NZ_CP086322.1"/>
</dbReference>
<sequence>MTRMPKHVLKLLSMVAAYDSGDGVTFHAAPRGRWRLTEHPYCYAVQARTFYPLTARGLLKVSGDDPLAVPVTITDAGRAYLAGGAA</sequence>
<reference evidence="1" key="1">
    <citation type="submission" date="2021-10" db="EMBL/GenBank/DDBJ databases">
        <title>Streptomyces nigrumlapis sp.nov.,an antimicrobial producing actinobacterium isolated from Black Gobi rocks.</title>
        <authorList>
            <person name="Wen Y."/>
            <person name="Zhang W."/>
            <person name="Liu X.G."/>
        </authorList>
    </citation>
    <scope>NUCLEOTIDE SEQUENCE</scope>
    <source>
        <strain evidence="1">ST13-2-2</strain>
    </source>
</reference>
<evidence type="ECO:0000313" key="1">
    <source>
        <dbReference type="EMBL" id="UQA93103.1"/>
    </source>
</evidence>
<organism evidence="1 2">
    <name type="scientific">Streptomyces halobius</name>
    <dbReference type="NCBI Taxonomy" id="2879846"/>
    <lineage>
        <taxon>Bacteria</taxon>
        <taxon>Bacillati</taxon>
        <taxon>Actinomycetota</taxon>
        <taxon>Actinomycetes</taxon>
        <taxon>Kitasatosporales</taxon>
        <taxon>Streptomycetaceae</taxon>
        <taxon>Streptomyces</taxon>
    </lineage>
</organism>
<proteinExistence type="predicted"/>
<dbReference type="EMBL" id="CP086322">
    <property type="protein sequence ID" value="UQA93103.1"/>
    <property type="molecule type" value="Genomic_DNA"/>
</dbReference>
<gene>
    <name evidence="1" type="ORF">K9S39_15750</name>
</gene>
<protein>
    <submittedName>
        <fullName evidence="1">Uncharacterized protein</fullName>
    </submittedName>
</protein>
<accession>A0ABY4M7I6</accession>
<keyword evidence="2" id="KW-1185">Reference proteome</keyword>
<name>A0ABY4M7I6_9ACTN</name>
<evidence type="ECO:0000313" key="2">
    <source>
        <dbReference type="Proteomes" id="UP000830115"/>
    </source>
</evidence>
<dbReference type="Proteomes" id="UP000830115">
    <property type="component" value="Chromosome"/>
</dbReference>